<dbReference type="AlphaFoldDB" id="A0A0F0LGJ8"/>
<dbReference type="STRING" id="582680.RS86_03533"/>
<dbReference type="EMBL" id="JYIX01000039">
    <property type="protein sequence ID" value="KJL31410.1"/>
    <property type="molecule type" value="Genomic_DNA"/>
</dbReference>
<dbReference type="RefSeq" id="WP_052680360.1">
    <property type="nucleotide sequence ID" value="NZ_JYIX01000039.1"/>
</dbReference>
<organism evidence="1 2">
    <name type="scientific">Microbacterium azadirachtae</name>
    <dbReference type="NCBI Taxonomy" id="582680"/>
    <lineage>
        <taxon>Bacteria</taxon>
        <taxon>Bacillati</taxon>
        <taxon>Actinomycetota</taxon>
        <taxon>Actinomycetes</taxon>
        <taxon>Micrococcales</taxon>
        <taxon>Microbacteriaceae</taxon>
        <taxon>Microbacterium</taxon>
    </lineage>
</organism>
<accession>A0A0F0LGJ8</accession>
<evidence type="ECO:0000313" key="2">
    <source>
        <dbReference type="Proteomes" id="UP000033740"/>
    </source>
</evidence>
<dbReference type="PATRIC" id="fig|582680.6.peg.3617"/>
<dbReference type="InterPro" id="IPR010843">
    <property type="entry name" value="Uncharacterised_AroM"/>
</dbReference>
<keyword evidence="2" id="KW-1185">Reference proteome</keyword>
<dbReference type="Pfam" id="PF07302">
    <property type="entry name" value="AroM"/>
    <property type="match status" value="1"/>
</dbReference>
<comment type="caution">
    <text evidence="1">The sequence shown here is derived from an EMBL/GenBank/DDBJ whole genome shotgun (WGS) entry which is preliminary data.</text>
</comment>
<proteinExistence type="predicted"/>
<protein>
    <recommendedName>
        <fullName evidence="3">AroM protein</fullName>
    </recommendedName>
</protein>
<dbReference type="Proteomes" id="UP000033740">
    <property type="component" value="Unassembled WGS sequence"/>
</dbReference>
<evidence type="ECO:0008006" key="3">
    <source>
        <dbReference type="Google" id="ProtNLM"/>
    </source>
</evidence>
<evidence type="ECO:0000313" key="1">
    <source>
        <dbReference type="EMBL" id="KJL31410.1"/>
    </source>
</evidence>
<gene>
    <name evidence="1" type="ORF">RS86_03533</name>
</gene>
<name>A0A0F0LGJ8_9MICO</name>
<reference evidence="1 2" key="1">
    <citation type="submission" date="2015-02" db="EMBL/GenBank/DDBJ databases">
        <title>Draft genome sequences of ten Microbacterium spp. with emphasis on heavy metal contaminated environments.</title>
        <authorList>
            <person name="Corretto E."/>
        </authorList>
    </citation>
    <scope>NUCLEOTIDE SEQUENCE [LARGE SCALE GENOMIC DNA]</scope>
    <source>
        <strain evidence="1 2">ARN176</strain>
    </source>
</reference>
<sequence length="242" mass="24324">MSALGLVTIGQAPRTDVTPDIAPLLPAVALMERGALDELDAAGVAALAPVEGERVLVSRLRDGGMARLSEPRMLPLVQAAIERVVADGAGAVLLLCTGNLPGLTAAVPLYTAEQLGRGAAAALIGDGRLGVVVPEPEQAAPIAERWRADHGLRAAVAVADPYTAPDAAFVAAGEQLRAEGVDWIFLDCIGYSERMRALVAGGGSGTVATAGSGSGGPGSAKPGSAKVLLARTLAARLVAETV</sequence>